<proteinExistence type="predicted"/>
<dbReference type="AlphaFoldDB" id="A0AA36XKX2"/>
<accession>A0AA36XKX2</accession>
<dbReference type="Proteomes" id="UP000004982">
    <property type="component" value="Unassembled WGS sequence"/>
</dbReference>
<evidence type="ECO:0000313" key="1">
    <source>
        <dbReference type="EMBL" id="EGQ77436.1"/>
    </source>
</evidence>
<gene>
    <name evidence="1" type="ORF">HMPREF9418_1053</name>
</gene>
<dbReference type="EMBL" id="AFQE01000048">
    <property type="protein sequence ID" value="EGQ77436.1"/>
    <property type="molecule type" value="Genomic_DNA"/>
</dbReference>
<sequence length="78" mass="9326">MFADILLIFLIFKNIKFILFCSRRALLFPLISNIIHFQPKNGINRYIKCCKRAKMAAFVSFFYFQTTFTHHTRIGEFL</sequence>
<protein>
    <submittedName>
        <fullName evidence="1">Uncharacterized protein</fullName>
    </submittedName>
</protein>
<organism evidence="1 2">
    <name type="scientific">Neisseria macacae ATCC 33926</name>
    <dbReference type="NCBI Taxonomy" id="997348"/>
    <lineage>
        <taxon>Bacteria</taxon>
        <taxon>Pseudomonadati</taxon>
        <taxon>Pseudomonadota</taxon>
        <taxon>Betaproteobacteria</taxon>
        <taxon>Neisseriales</taxon>
        <taxon>Neisseriaceae</taxon>
        <taxon>Neisseria</taxon>
    </lineage>
</organism>
<reference evidence="1 2" key="1">
    <citation type="submission" date="2011-05" db="EMBL/GenBank/DDBJ databases">
        <authorList>
            <person name="Muzny D."/>
            <person name="Qin X."/>
            <person name="Deng J."/>
            <person name="Jiang H."/>
            <person name="Liu Y."/>
            <person name="Qu J."/>
            <person name="Song X.-Z."/>
            <person name="Zhang L."/>
            <person name="Thornton R."/>
            <person name="Coyle M."/>
            <person name="Francisco L."/>
            <person name="Jackson L."/>
            <person name="Javaid M."/>
            <person name="Korchina V."/>
            <person name="Kovar C."/>
            <person name="Mata R."/>
            <person name="Mathew T."/>
            <person name="Ngo R."/>
            <person name="Nguyen L."/>
            <person name="Nguyen N."/>
            <person name="Okwuonu G."/>
            <person name="Ongeri F."/>
            <person name="Pham C."/>
            <person name="Simmons D."/>
            <person name="Wilczek-Boney K."/>
            <person name="Hale W."/>
            <person name="Jakkamsetti A."/>
            <person name="Pham P."/>
            <person name="Ruth R."/>
            <person name="San Lucas F."/>
            <person name="Warren J."/>
            <person name="Zhang J."/>
            <person name="Zhao Z."/>
            <person name="Zhou C."/>
            <person name="Zhu D."/>
            <person name="Lee S."/>
            <person name="Bess C."/>
            <person name="Blankenburg K."/>
            <person name="Forbes L."/>
            <person name="Fu Q."/>
            <person name="Gubbala S."/>
            <person name="Hirani K."/>
            <person name="Jayaseelan J.C."/>
            <person name="Lara F."/>
            <person name="Munidasa M."/>
            <person name="Palculict T."/>
            <person name="Patil S."/>
            <person name="Pu L.-L."/>
            <person name="Saada N."/>
            <person name="Tang L."/>
            <person name="Weissenberger G."/>
            <person name="Zhu Y."/>
            <person name="Hemphill L."/>
            <person name="Shang Y."/>
            <person name="Youmans B."/>
            <person name="Ayvaz T."/>
            <person name="Ross M."/>
            <person name="Santibanez J."/>
            <person name="Aqrawi P."/>
            <person name="Gross S."/>
            <person name="Joshi V."/>
            <person name="Fowler G."/>
            <person name="Nazareth L."/>
            <person name="Reid J."/>
            <person name="Worley K."/>
            <person name="Petrosino J."/>
            <person name="Highlander S."/>
            <person name="Gibbs R."/>
        </authorList>
    </citation>
    <scope>NUCLEOTIDE SEQUENCE [LARGE SCALE GENOMIC DNA]</scope>
    <source>
        <strain evidence="1 2">ATCC 33926</strain>
    </source>
</reference>
<name>A0AA36XKX2_9NEIS</name>
<comment type="caution">
    <text evidence="1">The sequence shown here is derived from an EMBL/GenBank/DDBJ whole genome shotgun (WGS) entry which is preliminary data.</text>
</comment>
<evidence type="ECO:0000313" key="2">
    <source>
        <dbReference type="Proteomes" id="UP000004982"/>
    </source>
</evidence>